<dbReference type="EMBL" id="MUJZ01018220">
    <property type="protein sequence ID" value="OTF80434.1"/>
    <property type="molecule type" value="Genomic_DNA"/>
</dbReference>
<evidence type="ECO:0000313" key="1">
    <source>
        <dbReference type="EMBL" id="OTF80434.1"/>
    </source>
</evidence>
<accession>A0A1Y3BKA0</accession>
<dbReference type="AlphaFoldDB" id="A0A1Y3BKA0"/>
<name>A0A1Y3BKA0_EURMA</name>
<dbReference type="Proteomes" id="UP000194236">
    <property type="component" value="Unassembled WGS sequence"/>
</dbReference>
<evidence type="ECO:0000313" key="2">
    <source>
        <dbReference type="Proteomes" id="UP000194236"/>
    </source>
</evidence>
<proteinExistence type="predicted"/>
<organism evidence="1 2">
    <name type="scientific">Euroglyphus maynei</name>
    <name type="common">Mayne's house dust mite</name>
    <dbReference type="NCBI Taxonomy" id="6958"/>
    <lineage>
        <taxon>Eukaryota</taxon>
        <taxon>Metazoa</taxon>
        <taxon>Ecdysozoa</taxon>
        <taxon>Arthropoda</taxon>
        <taxon>Chelicerata</taxon>
        <taxon>Arachnida</taxon>
        <taxon>Acari</taxon>
        <taxon>Acariformes</taxon>
        <taxon>Sarcoptiformes</taxon>
        <taxon>Astigmata</taxon>
        <taxon>Psoroptidia</taxon>
        <taxon>Analgoidea</taxon>
        <taxon>Pyroglyphidae</taxon>
        <taxon>Pyroglyphinae</taxon>
        <taxon>Euroglyphus</taxon>
    </lineage>
</organism>
<keyword evidence="2" id="KW-1185">Reference proteome</keyword>
<protein>
    <submittedName>
        <fullName evidence="1">Uncharacterized protein</fullName>
    </submittedName>
</protein>
<reference evidence="1 2" key="1">
    <citation type="submission" date="2017-03" db="EMBL/GenBank/DDBJ databases">
        <title>Genome Survey of Euroglyphus maynei.</title>
        <authorList>
            <person name="Arlian L.G."/>
            <person name="Morgan M.S."/>
            <person name="Rider S.D."/>
        </authorList>
    </citation>
    <scope>NUCLEOTIDE SEQUENCE [LARGE SCALE GENOMIC DNA]</scope>
    <source>
        <strain evidence="1">Arlian Lab</strain>
        <tissue evidence="1">Whole body</tissue>
    </source>
</reference>
<comment type="caution">
    <text evidence="1">The sequence shown here is derived from an EMBL/GenBank/DDBJ whole genome shotgun (WGS) entry which is preliminary data.</text>
</comment>
<sequence length="57" mass="6535">MNANKLIDDVQILDESINIDKPTHSGQVINEPINVDEQIDDGQWFIGNELNHNNSYR</sequence>
<gene>
    <name evidence="1" type="ORF">BLA29_015039</name>
</gene>